<dbReference type="OrthoDB" id="9816124at2"/>
<name>A0A5S3Q566_9RHOB</name>
<dbReference type="PANTHER" id="PTHR23530:SF1">
    <property type="entry name" value="PERMEASE, MAJOR FACILITATOR SUPERFAMILY-RELATED"/>
    <property type="match status" value="1"/>
</dbReference>
<keyword evidence="7" id="KW-1185">Reference proteome</keyword>
<dbReference type="Proteomes" id="UP000309550">
    <property type="component" value="Unassembled WGS sequence"/>
</dbReference>
<dbReference type="GO" id="GO:0022857">
    <property type="term" value="F:transmembrane transporter activity"/>
    <property type="evidence" value="ECO:0007669"/>
    <property type="project" value="InterPro"/>
</dbReference>
<comment type="subcellular location">
    <subcellularLocation>
        <location evidence="1">Membrane</location>
        <topology evidence="1">Multi-pass membrane protein</topology>
    </subcellularLocation>
</comment>
<feature type="transmembrane region" description="Helical" evidence="5">
    <location>
        <begin position="257"/>
        <end position="278"/>
    </location>
</feature>
<feature type="transmembrane region" description="Helical" evidence="5">
    <location>
        <begin position="285"/>
        <end position="306"/>
    </location>
</feature>
<feature type="transmembrane region" description="Helical" evidence="5">
    <location>
        <begin position="344"/>
        <end position="364"/>
    </location>
</feature>
<evidence type="ECO:0000256" key="5">
    <source>
        <dbReference type="SAM" id="Phobius"/>
    </source>
</evidence>
<dbReference type="Gene3D" id="1.20.1250.20">
    <property type="entry name" value="MFS general substrate transporter like domains"/>
    <property type="match status" value="1"/>
</dbReference>
<comment type="caution">
    <text evidence="6">The sequence shown here is derived from an EMBL/GenBank/DDBJ whole genome shotgun (WGS) entry which is preliminary data.</text>
</comment>
<dbReference type="InterPro" id="IPR005829">
    <property type="entry name" value="Sugar_transporter_CS"/>
</dbReference>
<dbReference type="RefSeq" id="WP_138662884.1">
    <property type="nucleotide sequence ID" value="NZ_VANS01000003.1"/>
</dbReference>
<gene>
    <name evidence="6" type="ORF">FDT80_13790</name>
</gene>
<dbReference type="InterPro" id="IPR011701">
    <property type="entry name" value="MFS"/>
</dbReference>
<dbReference type="Pfam" id="PF07690">
    <property type="entry name" value="MFS_1"/>
    <property type="match status" value="1"/>
</dbReference>
<keyword evidence="2 5" id="KW-0812">Transmembrane</keyword>
<evidence type="ECO:0000256" key="2">
    <source>
        <dbReference type="ARBA" id="ARBA00022692"/>
    </source>
</evidence>
<keyword evidence="3 5" id="KW-1133">Transmembrane helix</keyword>
<reference evidence="6 7" key="1">
    <citation type="submission" date="2019-05" db="EMBL/GenBank/DDBJ databases">
        <title>Sulfitobacter sabulilitoris sp. nov., isolated from a marine sand.</title>
        <authorList>
            <person name="Yoon J.-H."/>
        </authorList>
    </citation>
    <scope>NUCLEOTIDE SEQUENCE [LARGE SCALE GENOMIC DNA]</scope>
    <source>
        <strain evidence="6 7">HSMS-29</strain>
    </source>
</reference>
<dbReference type="PANTHER" id="PTHR23530">
    <property type="entry name" value="TRANSPORT PROTEIN-RELATED"/>
    <property type="match status" value="1"/>
</dbReference>
<accession>A0A5S3Q566</accession>
<protein>
    <submittedName>
        <fullName evidence="6">MFS transporter</fullName>
    </submittedName>
</protein>
<organism evidence="6 7">
    <name type="scientific">Sulfitobacter sabulilitoris</name>
    <dbReference type="NCBI Taxonomy" id="2562655"/>
    <lineage>
        <taxon>Bacteria</taxon>
        <taxon>Pseudomonadati</taxon>
        <taxon>Pseudomonadota</taxon>
        <taxon>Alphaproteobacteria</taxon>
        <taxon>Rhodobacterales</taxon>
        <taxon>Roseobacteraceae</taxon>
        <taxon>Sulfitobacter</taxon>
    </lineage>
</organism>
<dbReference type="GO" id="GO:0016020">
    <property type="term" value="C:membrane"/>
    <property type="evidence" value="ECO:0007669"/>
    <property type="project" value="UniProtKB-SubCell"/>
</dbReference>
<evidence type="ECO:0000256" key="3">
    <source>
        <dbReference type="ARBA" id="ARBA00022989"/>
    </source>
</evidence>
<dbReference type="AlphaFoldDB" id="A0A5S3Q566"/>
<feature type="transmembrane region" description="Helical" evidence="5">
    <location>
        <begin position="169"/>
        <end position="187"/>
    </location>
</feature>
<feature type="transmembrane region" description="Helical" evidence="5">
    <location>
        <begin position="27"/>
        <end position="53"/>
    </location>
</feature>
<dbReference type="InterPro" id="IPR036259">
    <property type="entry name" value="MFS_trans_sf"/>
</dbReference>
<evidence type="ECO:0000313" key="6">
    <source>
        <dbReference type="EMBL" id="TMM51812.1"/>
    </source>
</evidence>
<evidence type="ECO:0000313" key="7">
    <source>
        <dbReference type="Proteomes" id="UP000309550"/>
    </source>
</evidence>
<dbReference type="SUPFAM" id="SSF103473">
    <property type="entry name" value="MFS general substrate transporter"/>
    <property type="match status" value="1"/>
</dbReference>
<feature type="transmembrane region" description="Helical" evidence="5">
    <location>
        <begin position="384"/>
        <end position="402"/>
    </location>
</feature>
<keyword evidence="4 5" id="KW-0472">Membrane</keyword>
<feature type="transmembrane region" description="Helical" evidence="5">
    <location>
        <begin position="312"/>
        <end position="332"/>
    </location>
</feature>
<feature type="transmembrane region" description="Helical" evidence="5">
    <location>
        <begin position="216"/>
        <end position="237"/>
    </location>
</feature>
<dbReference type="InterPro" id="IPR053160">
    <property type="entry name" value="MFS_DHA3_Transporter"/>
</dbReference>
<evidence type="ECO:0000256" key="1">
    <source>
        <dbReference type="ARBA" id="ARBA00004141"/>
    </source>
</evidence>
<feature type="transmembrane region" description="Helical" evidence="5">
    <location>
        <begin position="74"/>
        <end position="94"/>
    </location>
</feature>
<dbReference type="EMBL" id="VANS01000003">
    <property type="protein sequence ID" value="TMM51812.1"/>
    <property type="molecule type" value="Genomic_DNA"/>
</dbReference>
<sequence length="430" mass="45405">MPASDPTGGARRNIALYPWFKFFQNLIFWQAIWFLYFQDTLSAAAAILLYVVYDVTTTVLEVPSGYMSDRLGRRITLIAATLCGALGSALLAFGDSFATFALAQALLGSAAALASGTDSAILYESLSADGREDDVEAQELRAWRFTFSALALSAVTGGAMALVSGVLPFVAATLAFVGALIVSLRLTEPAHAGTELPQGAELVRLGSLRAALTEPVLVWLFALSVVMYGFSHLPFIFGQPFILEALGAAGLAAEAPLVSGAVSSVMMLLSVAASLVALRLRSWMGLPAILLLAFGMQIALAGVLALTDSAVAIAFLFLRMVPDSLSRPFILARIQPMLRNDSRATYLSLQSLVGRLLFAATLYAAAGATTDTGAMPHAEIRQILGWYVAGGMAILAMLALAARRVTIDRPARRGDADASHKGDATAQDPR</sequence>
<proteinExistence type="predicted"/>
<dbReference type="PROSITE" id="PS00216">
    <property type="entry name" value="SUGAR_TRANSPORT_1"/>
    <property type="match status" value="1"/>
</dbReference>
<evidence type="ECO:0000256" key="4">
    <source>
        <dbReference type="ARBA" id="ARBA00023136"/>
    </source>
</evidence>